<keyword evidence="3" id="KW-1185">Reference proteome</keyword>
<reference evidence="3" key="1">
    <citation type="submission" date="2020-01" db="EMBL/GenBank/DDBJ databases">
        <title>Sphingomonas sp. strain CSW-10.</title>
        <authorList>
            <person name="Chen W.-M."/>
        </authorList>
    </citation>
    <scope>NUCLEOTIDE SEQUENCE [LARGE SCALE GENOMIC DNA]</scope>
    <source>
        <strain evidence="3">NST-5</strain>
    </source>
</reference>
<dbReference type="PROSITE" id="PS50943">
    <property type="entry name" value="HTH_CROC1"/>
    <property type="match status" value="1"/>
</dbReference>
<feature type="domain" description="HTH cro/C1-type" evidence="1">
    <location>
        <begin position="11"/>
        <end position="42"/>
    </location>
</feature>
<dbReference type="Gene3D" id="1.10.260.40">
    <property type="entry name" value="lambda repressor-like DNA-binding domains"/>
    <property type="match status" value="1"/>
</dbReference>
<evidence type="ECO:0000313" key="3">
    <source>
        <dbReference type="Proteomes" id="UP000798602"/>
    </source>
</evidence>
<accession>A0ABW9ZAH4</accession>
<evidence type="ECO:0000259" key="1">
    <source>
        <dbReference type="PROSITE" id="PS50943"/>
    </source>
</evidence>
<organism evidence="2 3">
    <name type="scientific">Flavobacterium ichthyis</name>
    <dbReference type="NCBI Taxonomy" id="2698827"/>
    <lineage>
        <taxon>Bacteria</taxon>
        <taxon>Pseudomonadati</taxon>
        <taxon>Bacteroidota</taxon>
        <taxon>Flavobacteriia</taxon>
        <taxon>Flavobacteriales</taxon>
        <taxon>Flavobacteriaceae</taxon>
        <taxon>Flavobacterium</taxon>
    </lineage>
</organism>
<dbReference type="EMBL" id="JAABLM010000006">
    <property type="protein sequence ID" value="NBL64774.1"/>
    <property type="molecule type" value="Genomic_DNA"/>
</dbReference>
<protein>
    <submittedName>
        <fullName evidence="2">Helix-turn-helix domain-containing protein</fullName>
    </submittedName>
</protein>
<sequence length="43" mass="5034">MNLEYNIRANIIKLRKTSKISQEQMADELNMSQSQYSKIEKGT</sequence>
<dbReference type="Pfam" id="PF01381">
    <property type="entry name" value="HTH_3"/>
    <property type="match status" value="1"/>
</dbReference>
<dbReference type="InterPro" id="IPR010982">
    <property type="entry name" value="Lambda_DNA-bd_dom_sf"/>
</dbReference>
<dbReference type="InterPro" id="IPR001387">
    <property type="entry name" value="Cro/C1-type_HTH"/>
</dbReference>
<dbReference type="CDD" id="cd00093">
    <property type="entry name" value="HTH_XRE"/>
    <property type="match status" value="1"/>
</dbReference>
<proteinExistence type="predicted"/>
<dbReference type="Proteomes" id="UP000798602">
    <property type="component" value="Unassembled WGS sequence"/>
</dbReference>
<evidence type="ECO:0000313" key="2">
    <source>
        <dbReference type="EMBL" id="NBL64774.1"/>
    </source>
</evidence>
<gene>
    <name evidence="2" type="ORF">GV828_06115</name>
</gene>
<dbReference type="SUPFAM" id="SSF47413">
    <property type="entry name" value="lambda repressor-like DNA-binding domains"/>
    <property type="match status" value="1"/>
</dbReference>
<dbReference type="RefSeq" id="WP_166536602.1">
    <property type="nucleotide sequence ID" value="NZ_JAABLM010000006.1"/>
</dbReference>
<comment type="caution">
    <text evidence="2">The sequence shown here is derived from an EMBL/GenBank/DDBJ whole genome shotgun (WGS) entry which is preliminary data.</text>
</comment>
<name>A0ABW9ZAH4_9FLAO</name>